<accession>A0AAJ6GV27</accession>
<gene>
    <name evidence="1" type="ORF">QN060_22025</name>
</gene>
<organism evidence="1 2">
    <name type="scientific">Xanthomonas oryzae pv. leersiae</name>
    <dbReference type="NCBI Taxonomy" id="3112258"/>
    <lineage>
        <taxon>Bacteria</taxon>
        <taxon>Pseudomonadati</taxon>
        <taxon>Pseudomonadota</taxon>
        <taxon>Gammaproteobacteria</taxon>
        <taxon>Lysobacterales</taxon>
        <taxon>Lysobacteraceae</taxon>
        <taxon>Xanthomonas</taxon>
    </lineage>
</organism>
<evidence type="ECO:0000313" key="1">
    <source>
        <dbReference type="EMBL" id="WIX06639.1"/>
    </source>
</evidence>
<sequence>MITPTLQMWFEPGIWTPEQTLDFVCSLTDALGKSHSSLTEWKDLRQGPKDVAVSLTERDAILARINRKIDRHRASYPGVPYVESAELNVTNALTPSAWQKPGCATLFFKPWNGLMTLEVCDADESLGAALARQVFLSACRTAISMAPITFASTDIQSAHGDREVSYQFDKNLFPHRQYFGWMGFLPVELSHAQIRDADEVVPVPGKGTIIISVPGLLDPADPAQVEQVHRVEMQLAHYNLLPVTDPDLRDAP</sequence>
<proteinExistence type="predicted"/>
<protein>
    <submittedName>
        <fullName evidence="1">Imm52 family immunity protein</fullName>
    </submittedName>
</protein>
<reference evidence="1 2" key="1">
    <citation type="submission" date="2023-05" db="EMBL/GenBank/DDBJ databases">
        <title>Complete Genome Resource of Xanthomonas oryzae pv. leersiae Strain YNJC Isolated From Plateau Japonica Rice in Southwest China.</title>
        <authorList>
            <person name="Aa X."/>
            <person name="Mei L."/>
            <person name="Liu P."/>
            <person name="Yang Y."/>
            <person name="Tang C."/>
            <person name="Zhang F."/>
            <person name="Dong C."/>
            <person name="Wang B."/>
            <person name="Chen X."/>
            <person name="Dai L."/>
        </authorList>
    </citation>
    <scope>NUCLEOTIDE SEQUENCE [LARGE SCALE GENOMIC DNA]</scope>
    <source>
        <strain evidence="1 2">YNJC</strain>
    </source>
</reference>
<dbReference type="EMBL" id="CP127225">
    <property type="protein sequence ID" value="WIX06639.1"/>
    <property type="molecule type" value="Genomic_DNA"/>
</dbReference>
<dbReference type="AlphaFoldDB" id="A0AAJ6GV27"/>
<dbReference type="RefSeq" id="WP_285956871.1">
    <property type="nucleotide sequence ID" value="NZ_CP127225.1"/>
</dbReference>
<name>A0AAJ6GV27_9XANT</name>
<dbReference type="Proteomes" id="UP001228059">
    <property type="component" value="Chromosome"/>
</dbReference>
<evidence type="ECO:0000313" key="2">
    <source>
        <dbReference type="Proteomes" id="UP001228059"/>
    </source>
</evidence>